<gene>
    <name evidence="1" type="ORF">UO65_5912</name>
</gene>
<proteinExistence type="predicted"/>
<dbReference type="Proteomes" id="UP000019277">
    <property type="component" value="Unassembled WGS sequence"/>
</dbReference>
<reference evidence="1 2" key="1">
    <citation type="journal article" date="2014" name="Genome Announc.">
        <title>Draft Genome Sequence of the Antitrypanosomally Active Sponge-Associated Bacterium Actinokineospora sp. Strain EG49.</title>
        <authorList>
            <person name="Harjes J."/>
            <person name="Ryu T."/>
            <person name="Abdelmohsen U.R."/>
            <person name="Moitinho-Silva L."/>
            <person name="Horn H."/>
            <person name="Ravasi T."/>
            <person name="Hentschel U."/>
        </authorList>
    </citation>
    <scope>NUCLEOTIDE SEQUENCE [LARGE SCALE GENOMIC DNA]</scope>
    <source>
        <strain evidence="1 2">EG49</strain>
    </source>
</reference>
<dbReference type="AlphaFoldDB" id="W7ID62"/>
<evidence type="ECO:0000313" key="1">
    <source>
        <dbReference type="EMBL" id="EWC58795.1"/>
    </source>
</evidence>
<dbReference type="RefSeq" id="WP_035288900.1">
    <property type="nucleotide sequence ID" value="NZ_AYXG01000228.1"/>
</dbReference>
<protein>
    <submittedName>
        <fullName evidence="1">Uncharacterized protein</fullName>
    </submittedName>
</protein>
<comment type="caution">
    <text evidence="1">The sequence shown here is derived from an EMBL/GenBank/DDBJ whole genome shotgun (WGS) entry which is preliminary data.</text>
</comment>
<name>W7ID62_9PSEU</name>
<keyword evidence="2" id="KW-1185">Reference proteome</keyword>
<dbReference type="EMBL" id="AYXG01000228">
    <property type="protein sequence ID" value="EWC58795.1"/>
    <property type="molecule type" value="Genomic_DNA"/>
</dbReference>
<organism evidence="1 2">
    <name type="scientific">Actinokineospora spheciospongiae</name>
    <dbReference type="NCBI Taxonomy" id="909613"/>
    <lineage>
        <taxon>Bacteria</taxon>
        <taxon>Bacillati</taxon>
        <taxon>Actinomycetota</taxon>
        <taxon>Actinomycetes</taxon>
        <taxon>Pseudonocardiales</taxon>
        <taxon>Pseudonocardiaceae</taxon>
        <taxon>Actinokineospora</taxon>
    </lineage>
</organism>
<accession>W7ID62</accession>
<sequence>MRFGYFLLKIAGTDGKRIEDWDLVDFSEVSLDAEDLGGSTTTEAIAGLPRWGDERLASHTGYYELFNVCLASVGEDEEDGGTRFPDRVIAEEYRVMESGKRLNTSDVVDMREHIPVTSC</sequence>
<evidence type="ECO:0000313" key="2">
    <source>
        <dbReference type="Proteomes" id="UP000019277"/>
    </source>
</evidence>